<dbReference type="PANTHER" id="PTHR46087:SF9">
    <property type="entry name" value="ARM REPEAT SUPERFAMILY PROTEIN"/>
    <property type="match status" value="1"/>
</dbReference>
<dbReference type="AlphaFoldDB" id="A0A1D6MMJ1"/>
<accession>A0A1D6MMJ1</accession>
<reference evidence="1" key="1">
    <citation type="submission" date="2015-12" db="EMBL/GenBank/DDBJ databases">
        <title>Update maize B73 reference genome by single molecule sequencing technologies.</title>
        <authorList>
            <consortium name="Maize Genome Sequencing Project"/>
            <person name="Ware D."/>
        </authorList>
    </citation>
    <scope>NUCLEOTIDE SEQUENCE [LARGE SCALE GENOMIC DNA]</scope>
    <source>
        <tissue evidence="1">Seedling</tissue>
    </source>
</reference>
<gene>
    <name evidence="1" type="ORF">ZEAMMB73_Zm00001d040051</name>
</gene>
<proteinExistence type="predicted"/>
<evidence type="ECO:0000313" key="1">
    <source>
        <dbReference type="EMBL" id="ONM30439.1"/>
    </source>
</evidence>
<organism evidence="1">
    <name type="scientific">Zea mays</name>
    <name type="common">Maize</name>
    <dbReference type="NCBI Taxonomy" id="4577"/>
    <lineage>
        <taxon>Eukaryota</taxon>
        <taxon>Viridiplantae</taxon>
        <taxon>Streptophyta</taxon>
        <taxon>Embryophyta</taxon>
        <taxon>Tracheophyta</taxon>
        <taxon>Spermatophyta</taxon>
        <taxon>Magnoliopsida</taxon>
        <taxon>Liliopsida</taxon>
        <taxon>Poales</taxon>
        <taxon>Poaceae</taxon>
        <taxon>PACMAD clade</taxon>
        <taxon>Panicoideae</taxon>
        <taxon>Andropogonodae</taxon>
        <taxon>Andropogoneae</taxon>
        <taxon>Tripsacinae</taxon>
        <taxon>Zea</taxon>
    </lineage>
</organism>
<protein>
    <submittedName>
        <fullName evidence="1">ARM repeat superfamily protein</fullName>
    </submittedName>
</protein>
<dbReference type="EMBL" id="CM007649">
    <property type="protein sequence ID" value="ONM30439.1"/>
    <property type="molecule type" value="Genomic_DNA"/>
</dbReference>
<dbReference type="PANTHER" id="PTHR46087">
    <property type="entry name" value="PUTATIVE, EXPRESSED-RELATED"/>
    <property type="match status" value="1"/>
</dbReference>
<name>A0A1D6MMJ1_MAIZE</name>
<dbReference type="InterPro" id="IPR055296">
    <property type="entry name" value="SRL2-like"/>
</dbReference>
<sequence>MSVSTDQDLPFKEVANQCEALLIGKQQKLSICMSVREKKDGESSIEKSSQQDPQAYTFLCTADEQWHLNSCKLPVLCPYDRFLATSGC</sequence>